<dbReference type="Gene3D" id="1.10.3720.10">
    <property type="entry name" value="MetI-like"/>
    <property type="match status" value="1"/>
</dbReference>
<dbReference type="KEGG" id="ssb:SSUBM407_1448"/>
<evidence type="ECO:0000256" key="5">
    <source>
        <dbReference type="ARBA" id="ARBA00022989"/>
    </source>
</evidence>
<dbReference type="GO" id="GO:0005886">
    <property type="term" value="C:plasma membrane"/>
    <property type="evidence" value="ECO:0007669"/>
    <property type="project" value="UniProtKB-SubCell"/>
</dbReference>
<name>A0A0H3MX20_STRS4</name>
<feature type="domain" description="ABC transmembrane type-1" evidence="8">
    <location>
        <begin position="71"/>
        <end position="282"/>
    </location>
</feature>
<dbReference type="CDD" id="cd06261">
    <property type="entry name" value="TM_PBP2"/>
    <property type="match status" value="1"/>
</dbReference>
<dbReference type="Proteomes" id="UP000009077">
    <property type="component" value="Chromosome"/>
</dbReference>
<keyword evidence="3" id="KW-1003">Cell membrane</keyword>
<sequence>MMNQKGFIAKYWPYLFVAIPIGLQLIFFFYPLFTGIYYSLTDWNGLTSDFKLIGIQNYLDILKNPDFYTSMTFTIIFTIGLVIGEIVIGIWLASLLNRKIKAVGFFRTWYFFPAVLSTVTLGLIFVQLFNYGFTQIGEILYIDWLMENLLVQENTVIPAVLFVALWQGLAMPVIIFLSGLQSIPEDVKEAAAIDGASRSQQFFNIELPFLLPSISMVFILAMKSGLTAFDLIFALTSGGPDGKTESLGLLVYNYAFVDNKFSYANALAVVLFIFIIVISLIQMRISKKFEI</sequence>
<keyword evidence="10" id="KW-1185">Reference proteome</keyword>
<dbReference type="Pfam" id="PF00528">
    <property type="entry name" value="BPD_transp_1"/>
    <property type="match status" value="1"/>
</dbReference>
<evidence type="ECO:0000256" key="4">
    <source>
        <dbReference type="ARBA" id="ARBA00022692"/>
    </source>
</evidence>
<evidence type="ECO:0000313" key="9">
    <source>
        <dbReference type="EMBL" id="CAZ56305.1"/>
    </source>
</evidence>
<feature type="transmembrane region" description="Helical" evidence="7">
    <location>
        <begin position="201"/>
        <end position="221"/>
    </location>
</feature>
<comment type="similarity">
    <text evidence="7">Belongs to the binding-protein-dependent transport system permease family.</text>
</comment>
<evidence type="ECO:0000313" key="10">
    <source>
        <dbReference type="Proteomes" id="UP000009077"/>
    </source>
</evidence>
<feature type="transmembrane region" description="Helical" evidence="7">
    <location>
        <begin position="12"/>
        <end position="33"/>
    </location>
</feature>
<feature type="transmembrane region" description="Helical" evidence="7">
    <location>
        <begin position="108"/>
        <end position="129"/>
    </location>
</feature>
<accession>A0A0H3MX20</accession>
<evidence type="ECO:0000256" key="7">
    <source>
        <dbReference type="RuleBase" id="RU363032"/>
    </source>
</evidence>
<keyword evidence="5 7" id="KW-1133">Transmembrane helix</keyword>
<dbReference type="InterPro" id="IPR000515">
    <property type="entry name" value="MetI-like"/>
</dbReference>
<dbReference type="PANTHER" id="PTHR30193:SF37">
    <property type="entry name" value="INNER MEMBRANE ABC TRANSPORTER PERMEASE PROTEIN YCJO"/>
    <property type="match status" value="1"/>
</dbReference>
<gene>
    <name evidence="9" type="primary">msmF</name>
    <name evidence="9" type="ordered locus">SSUBM407_1448</name>
</gene>
<dbReference type="InterPro" id="IPR035906">
    <property type="entry name" value="MetI-like_sf"/>
</dbReference>
<dbReference type="EMBL" id="FM252032">
    <property type="protein sequence ID" value="CAZ56305.1"/>
    <property type="molecule type" value="Genomic_DNA"/>
</dbReference>
<dbReference type="PANTHER" id="PTHR30193">
    <property type="entry name" value="ABC TRANSPORTER PERMEASE PROTEIN"/>
    <property type="match status" value="1"/>
</dbReference>
<comment type="subcellular location">
    <subcellularLocation>
        <location evidence="1 7">Cell membrane</location>
        <topology evidence="1 7">Multi-pass membrane protein</topology>
    </subcellularLocation>
</comment>
<evidence type="ECO:0000256" key="1">
    <source>
        <dbReference type="ARBA" id="ARBA00004651"/>
    </source>
</evidence>
<keyword evidence="2 7" id="KW-0813">Transport</keyword>
<feature type="transmembrane region" description="Helical" evidence="7">
    <location>
        <begin position="156"/>
        <end position="180"/>
    </location>
</feature>
<organism evidence="9 10">
    <name type="scientific">Streptococcus suis (strain BM407)</name>
    <dbReference type="NCBI Taxonomy" id="568814"/>
    <lineage>
        <taxon>Bacteria</taxon>
        <taxon>Bacillati</taxon>
        <taxon>Bacillota</taxon>
        <taxon>Bacilli</taxon>
        <taxon>Lactobacillales</taxon>
        <taxon>Streptococcaceae</taxon>
        <taxon>Streptococcus</taxon>
    </lineage>
</organism>
<evidence type="ECO:0000259" key="8">
    <source>
        <dbReference type="PROSITE" id="PS50928"/>
    </source>
</evidence>
<evidence type="ECO:0000256" key="6">
    <source>
        <dbReference type="ARBA" id="ARBA00023136"/>
    </source>
</evidence>
<feature type="transmembrane region" description="Helical" evidence="7">
    <location>
        <begin position="261"/>
        <end position="281"/>
    </location>
</feature>
<dbReference type="GO" id="GO:0055085">
    <property type="term" value="P:transmembrane transport"/>
    <property type="evidence" value="ECO:0007669"/>
    <property type="project" value="InterPro"/>
</dbReference>
<dbReference type="PROSITE" id="PS50928">
    <property type="entry name" value="ABC_TM1"/>
    <property type="match status" value="1"/>
</dbReference>
<dbReference type="AlphaFoldDB" id="A0A0H3MX20"/>
<feature type="transmembrane region" description="Helical" evidence="7">
    <location>
        <begin position="73"/>
        <end position="96"/>
    </location>
</feature>
<proteinExistence type="inferred from homology"/>
<reference evidence="9 10" key="1">
    <citation type="journal article" date="2009" name="PLoS ONE">
        <title>Rapid evolution of virulence and drug resistance in the emerging zoonotic pathogen Streptococcus suis.</title>
        <authorList>
            <person name="Holden M.T.G."/>
            <person name="Hauser H."/>
            <person name="Sanders M."/>
            <person name="Ngo T.H."/>
            <person name="Cherevach I."/>
            <person name="Cronin A."/>
            <person name="Goodhead I."/>
            <person name="Mungall K."/>
            <person name="Quail M.A."/>
            <person name="Price C."/>
            <person name="Rabbinowitsch E."/>
            <person name="Sharp S."/>
            <person name="Croucher N.J."/>
            <person name="Chieu T.B."/>
            <person name="Mai N.T.H."/>
            <person name="Diep T.S."/>
            <person name="Chinh N.T."/>
            <person name="Kehoe M."/>
            <person name="Leigh J.A."/>
            <person name="Ward P.N."/>
            <person name="Dowson C.G."/>
            <person name="Whatmore A.M."/>
            <person name="Chanter N."/>
            <person name="Iversen P."/>
            <person name="Gottschalk M."/>
            <person name="Slater J.D."/>
            <person name="Smith H.E."/>
            <person name="Spratt B.G."/>
            <person name="Xu J."/>
            <person name="Ye C."/>
            <person name="Bentley S."/>
            <person name="Barrell B.G."/>
            <person name="Schultsz C."/>
            <person name="Maskell D.J."/>
            <person name="Parkhill J."/>
        </authorList>
    </citation>
    <scope>NUCLEOTIDE SEQUENCE [LARGE SCALE GENOMIC DNA]</scope>
    <source>
        <strain evidence="9 10">BM407</strain>
    </source>
</reference>
<dbReference type="InterPro" id="IPR051393">
    <property type="entry name" value="ABC_transporter_permease"/>
</dbReference>
<evidence type="ECO:0000256" key="3">
    <source>
        <dbReference type="ARBA" id="ARBA00022475"/>
    </source>
</evidence>
<keyword evidence="4 7" id="KW-0812">Transmembrane</keyword>
<evidence type="ECO:0000256" key="2">
    <source>
        <dbReference type="ARBA" id="ARBA00022448"/>
    </source>
</evidence>
<dbReference type="PATRIC" id="fig|568814.3.peg.1486"/>
<dbReference type="HOGENOM" id="CLU_016047_0_3_9"/>
<protein>
    <submittedName>
        <fullName evidence="9">Multiple sugar-binding transport system permease protein</fullName>
    </submittedName>
</protein>
<dbReference type="SUPFAM" id="SSF161098">
    <property type="entry name" value="MetI-like"/>
    <property type="match status" value="1"/>
</dbReference>
<keyword evidence="6 7" id="KW-0472">Membrane</keyword>